<dbReference type="OrthoDB" id="9801481at2"/>
<keyword evidence="11" id="KW-1185">Reference proteome</keyword>
<keyword evidence="8" id="KW-0963">Cytoplasm</keyword>
<feature type="binding site" evidence="7">
    <location>
        <position position="54"/>
    </location>
    <ligand>
        <name>Fe cation</name>
        <dbReference type="ChEBI" id="CHEBI:24875"/>
        <label>1</label>
    </ligand>
</feature>
<evidence type="ECO:0000313" key="10">
    <source>
        <dbReference type="EMBL" id="QEC71144.1"/>
    </source>
</evidence>
<dbReference type="GO" id="GO:0006879">
    <property type="term" value="P:intracellular iron ion homeostasis"/>
    <property type="evidence" value="ECO:0007669"/>
    <property type="project" value="UniProtKB-KW"/>
</dbReference>
<dbReference type="GO" id="GO:0008198">
    <property type="term" value="F:ferrous iron binding"/>
    <property type="evidence" value="ECO:0007669"/>
    <property type="project" value="TreeGrafter"/>
</dbReference>
<dbReference type="EC" id="1.16.3.2" evidence="8"/>
<dbReference type="RefSeq" id="WP_146780412.1">
    <property type="nucleotide sequence ID" value="NZ_CP042434.1"/>
</dbReference>
<dbReference type="CDD" id="cd01055">
    <property type="entry name" value="Nonheme_Ferritin"/>
    <property type="match status" value="1"/>
</dbReference>
<dbReference type="InterPro" id="IPR012347">
    <property type="entry name" value="Ferritin-like"/>
</dbReference>
<dbReference type="Gene3D" id="1.20.1260.10">
    <property type="match status" value="1"/>
</dbReference>
<evidence type="ECO:0000259" key="9">
    <source>
        <dbReference type="PROSITE" id="PS50905"/>
    </source>
</evidence>
<dbReference type="AlphaFoldDB" id="A0A5B8VHX2"/>
<keyword evidence="4" id="KW-0560">Oxidoreductase</keyword>
<keyword evidence="2 8" id="KW-0409">Iron storage</keyword>
<dbReference type="PANTHER" id="PTHR11431">
    <property type="entry name" value="FERRITIN"/>
    <property type="match status" value="1"/>
</dbReference>
<dbReference type="EMBL" id="CP042434">
    <property type="protein sequence ID" value="QEC71144.1"/>
    <property type="molecule type" value="Genomic_DNA"/>
</dbReference>
<keyword evidence="3 7" id="KW-0479">Metal-binding</keyword>
<comment type="subcellular location">
    <subcellularLocation>
        <location evidence="8">Cytoplasm</location>
    </subcellularLocation>
</comment>
<dbReference type="InterPro" id="IPR001519">
    <property type="entry name" value="Ferritin"/>
</dbReference>
<comment type="catalytic activity">
    <reaction evidence="8">
        <text>4 Fe(2+) + O2 + 6 H2O = 4 iron(III) oxide-hydroxide + 12 H(+)</text>
        <dbReference type="Rhea" id="RHEA:11972"/>
        <dbReference type="ChEBI" id="CHEBI:15377"/>
        <dbReference type="ChEBI" id="CHEBI:15378"/>
        <dbReference type="ChEBI" id="CHEBI:15379"/>
        <dbReference type="ChEBI" id="CHEBI:29033"/>
        <dbReference type="ChEBI" id="CHEBI:78619"/>
        <dbReference type="EC" id="1.16.3.2"/>
    </reaction>
</comment>
<name>A0A5B8VHX2_9BACT</name>
<comment type="similarity">
    <text evidence="1 8">Belongs to the ferritin family. Prokaryotic subfamily.</text>
</comment>
<evidence type="ECO:0000256" key="1">
    <source>
        <dbReference type="ARBA" id="ARBA00006950"/>
    </source>
</evidence>
<proteinExistence type="inferred from homology"/>
<reference evidence="10 11" key="1">
    <citation type="journal article" date="2017" name="Int. J. Syst. Evol. Microbiol.">
        <title>Arachidicoccus ginsenosidivorans sp. nov., with ginsenoside-converting activity isolated from ginseng cultivating soil.</title>
        <authorList>
            <person name="Siddiqi M.Z."/>
            <person name="Aslam Z."/>
            <person name="Im W.T."/>
        </authorList>
    </citation>
    <scope>NUCLEOTIDE SEQUENCE [LARGE SCALE GENOMIC DNA]</scope>
    <source>
        <strain evidence="10 11">Gsoil 809</strain>
    </source>
</reference>
<feature type="binding site" evidence="7">
    <location>
        <position position="57"/>
    </location>
    <ligand>
        <name>Fe cation</name>
        <dbReference type="ChEBI" id="CHEBI:24875"/>
        <label>1</label>
    </ligand>
</feature>
<feature type="binding site" evidence="7">
    <location>
        <position position="98"/>
    </location>
    <ligand>
        <name>Fe cation</name>
        <dbReference type="ChEBI" id="CHEBI:24875"/>
        <label>1</label>
    </ligand>
</feature>
<feature type="binding site" evidence="7">
    <location>
        <position position="131"/>
    </location>
    <ligand>
        <name>Fe cation</name>
        <dbReference type="ChEBI" id="CHEBI:24875"/>
        <label>1</label>
    </ligand>
</feature>
<evidence type="ECO:0000256" key="8">
    <source>
        <dbReference type="RuleBase" id="RU361145"/>
    </source>
</evidence>
<evidence type="ECO:0000256" key="2">
    <source>
        <dbReference type="ARBA" id="ARBA00022434"/>
    </source>
</evidence>
<dbReference type="InterPro" id="IPR008331">
    <property type="entry name" value="Ferritin_DPS_dom"/>
</dbReference>
<feature type="binding site" evidence="7">
    <location>
        <position position="21"/>
    </location>
    <ligand>
        <name>Fe cation</name>
        <dbReference type="ChEBI" id="CHEBI:24875"/>
        <label>1</label>
    </ligand>
</feature>
<evidence type="ECO:0000313" key="11">
    <source>
        <dbReference type="Proteomes" id="UP000321291"/>
    </source>
</evidence>
<dbReference type="InterPro" id="IPR009078">
    <property type="entry name" value="Ferritin-like_SF"/>
</dbReference>
<evidence type="ECO:0000256" key="6">
    <source>
        <dbReference type="ARBA" id="ARBA00054546"/>
    </source>
</evidence>
<gene>
    <name evidence="10" type="ORF">FSB73_05090</name>
</gene>
<dbReference type="PROSITE" id="PS50905">
    <property type="entry name" value="FERRITIN_LIKE"/>
    <property type="match status" value="1"/>
</dbReference>
<evidence type="ECO:0000256" key="5">
    <source>
        <dbReference type="ARBA" id="ARBA00023004"/>
    </source>
</evidence>
<dbReference type="InterPro" id="IPR041719">
    <property type="entry name" value="Ferritin_prok"/>
</dbReference>
<dbReference type="SUPFAM" id="SSF47240">
    <property type="entry name" value="Ferritin-like"/>
    <property type="match status" value="1"/>
</dbReference>
<dbReference type="FunFam" id="1.20.1260.10:FF:000001">
    <property type="entry name" value="Non-heme ferritin"/>
    <property type="match status" value="1"/>
</dbReference>
<evidence type="ECO:0000256" key="7">
    <source>
        <dbReference type="PIRSR" id="PIRSR601519-1"/>
    </source>
</evidence>
<evidence type="ECO:0000256" key="3">
    <source>
        <dbReference type="ARBA" id="ARBA00022723"/>
    </source>
</evidence>
<sequence>MQTDRLSPTMNQALNRQLTAEAEAAQSYLALAAWADDQGYAGISNFLFRHAHEERNHMMKFLRYILDRGSKVKIDALSAPGADPTSIQDCFNKVFEQEVSNTDSIHKIVQQSFEEQDWATWNFLQWFVKEQVEEETLALNLLDKIKIAGGEKAANEALLELNQELGHMPDEAHSASSATEEHPS</sequence>
<dbReference type="Pfam" id="PF00210">
    <property type="entry name" value="Ferritin"/>
    <property type="match status" value="1"/>
</dbReference>
<feature type="domain" description="Ferritin-like diiron" evidence="9">
    <location>
        <begin position="4"/>
        <end position="149"/>
    </location>
</feature>
<dbReference type="GO" id="GO:0042802">
    <property type="term" value="F:identical protein binding"/>
    <property type="evidence" value="ECO:0007669"/>
    <property type="project" value="UniProtKB-ARBA"/>
</dbReference>
<comment type="function">
    <text evidence="6">May alleviate iron toxicity in the presence of oxygen.</text>
</comment>
<comment type="function">
    <text evidence="8">Iron-storage protein.</text>
</comment>
<protein>
    <recommendedName>
        <fullName evidence="8">Ferritin</fullName>
        <ecNumber evidence="8">1.16.3.2</ecNumber>
    </recommendedName>
</protein>
<evidence type="ECO:0000256" key="4">
    <source>
        <dbReference type="ARBA" id="ARBA00023002"/>
    </source>
</evidence>
<dbReference type="PANTHER" id="PTHR11431:SF127">
    <property type="entry name" value="BACTERIAL NON-HEME FERRITIN"/>
    <property type="match status" value="1"/>
</dbReference>
<accession>A0A5B8VHX2</accession>
<dbReference type="InterPro" id="IPR009040">
    <property type="entry name" value="Ferritin-like_diiron"/>
</dbReference>
<dbReference type="GO" id="GO:0008199">
    <property type="term" value="F:ferric iron binding"/>
    <property type="evidence" value="ECO:0007669"/>
    <property type="project" value="InterPro"/>
</dbReference>
<dbReference type="KEGG" id="agi:FSB73_05090"/>
<keyword evidence="5 7" id="KW-0408">Iron</keyword>
<dbReference type="GO" id="GO:0005737">
    <property type="term" value="C:cytoplasm"/>
    <property type="evidence" value="ECO:0007669"/>
    <property type="project" value="UniProtKB-SubCell"/>
</dbReference>
<dbReference type="GO" id="GO:0006826">
    <property type="term" value="P:iron ion transport"/>
    <property type="evidence" value="ECO:0007669"/>
    <property type="project" value="InterPro"/>
</dbReference>
<organism evidence="10 11">
    <name type="scientific">Arachidicoccus ginsenosidivorans</name>
    <dbReference type="NCBI Taxonomy" id="496057"/>
    <lineage>
        <taxon>Bacteria</taxon>
        <taxon>Pseudomonadati</taxon>
        <taxon>Bacteroidota</taxon>
        <taxon>Chitinophagia</taxon>
        <taxon>Chitinophagales</taxon>
        <taxon>Chitinophagaceae</taxon>
        <taxon>Arachidicoccus</taxon>
    </lineage>
</organism>
<dbReference type="Proteomes" id="UP000321291">
    <property type="component" value="Chromosome"/>
</dbReference>
<dbReference type="GO" id="GO:0016491">
    <property type="term" value="F:oxidoreductase activity"/>
    <property type="evidence" value="ECO:0007669"/>
    <property type="project" value="UniProtKB-KW"/>
</dbReference>